<name>A0A2P6R5P5_ROSCH</name>
<feature type="transmembrane region" description="Helical" evidence="1">
    <location>
        <begin position="38"/>
        <end position="64"/>
    </location>
</feature>
<gene>
    <name evidence="2" type="ORF">RchiOBHm_Chr3g0450171</name>
    <name evidence="3" type="ORF">RchiOBHm_Chr3g0450191</name>
</gene>
<comment type="caution">
    <text evidence="3">The sequence shown here is derived from an EMBL/GenBank/DDBJ whole genome shotgun (WGS) entry which is preliminary data.</text>
</comment>
<proteinExistence type="predicted"/>
<dbReference type="Gramene" id="PRQ41753">
    <property type="protein sequence ID" value="PRQ41753"/>
    <property type="gene ID" value="RchiOBHm_Chr3g0450191"/>
</dbReference>
<keyword evidence="1" id="KW-0812">Transmembrane</keyword>
<dbReference type="EMBL" id="PDCK01000041">
    <property type="protein sequence ID" value="PRQ41751.1"/>
    <property type="molecule type" value="Genomic_DNA"/>
</dbReference>
<dbReference type="Proteomes" id="UP000238479">
    <property type="component" value="Chromosome 3"/>
</dbReference>
<keyword evidence="1" id="KW-1133">Transmembrane helix</keyword>
<accession>A0A2P6R5P5</accession>
<protein>
    <submittedName>
        <fullName evidence="3">Uncharacterized protein</fullName>
    </submittedName>
</protein>
<keyword evidence="1" id="KW-0472">Membrane</keyword>
<reference evidence="3 4" key="1">
    <citation type="journal article" date="2018" name="Nat. Genet.">
        <title>The Rosa genome provides new insights in the design of modern roses.</title>
        <authorList>
            <person name="Bendahmane M."/>
        </authorList>
    </citation>
    <scope>NUCLEOTIDE SEQUENCE [LARGE SCALE GENOMIC DNA]</scope>
    <source>
        <strain evidence="4">cv. Old Blush</strain>
    </source>
</reference>
<sequence>MIGTPLFLFLQLLMKDCERNHKVPAAHLLFCHETCFLLFFSATCLLFSFLSLRQHVSFFFFFYLKSNL</sequence>
<dbReference type="Gramene" id="PRQ41751">
    <property type="protein sequence ID" value="PRQ41751"/>
    <property type="gene ID" value="RchiOBHm_Chr3g0450171"/>
</dbReference>
<keyword evidence="4" id="KW-1185">Reference proteome</keyword>
<evidence type="ECO:0000256" key="1">
    <source>
        <dbReference type="SAM" id="Phobius"/>
    </source>
</evidence>
<evidence type="ECO:0000313" key="2">
    <source>
        <dbReference type="EMBL" id="PRQ41751.1"/>
    </source>
</evidence>
<organism evidence="3 4">
    <name type="scientific">Rosa chinensis</name>
    <name type="common">China rose</name>
    <dbReference type="NCBI Taxonomy" id="74649"/>
    <lineage>
        <taxon>Eukaryota</taxon>
        <taxon>Viridiplantae</taxon>
        <taxon>Streptophyta</taxon>
        <taxon>Embryophyta</taxon>
        <taxon>Tracheophyta</taxon>
        <taxon>Spermatophyta</taxon>
        <taxon>Magnoliopsida</taxon>
        <taxon>eudicotyledons</taxon>
        <taxon>Gunneridae</taxon>
        <taxon>Pentapetalae</taxon>
        <taxon>rosids</taxon>
        <taxon>fabids</taxon>
        <taxon>Rosales</taxon>
        <taxon>Rosaceae</taxon>
        <taxon>Rosoideae</taxon>
        <taxon>Rosoideae incertae sedis</taxon>
        <taxon>Rosa</taxon>
    </lineage>
</organism>
<dbReference type="EMBL" id="PDCK01000041">
    <property type="protein sequence ID" value="PRQ41753.1"/>
    <property type="molecule type" value="Genomic_DNA"/>
</dbReference>
<evidence type="ECO:0000313" key="3">
    <source>
        <dbReference type="EMBL" id="PRQ41753.1"/>
    </source>
</evidence>
<evidence type="ECO:0000313" key="4">
    <source>
        <dbReference type="Proteomes" id="UP000238479"/>
    </source>
</evidence>
<dbReference type="AlphaFoldDB" id="A0A2P6R5P5"/>